<evidence type="ECO:0000313" key="3">
    <source>
        <dbReference type="Proteomes" id="UP000597762"/>
    </source>
</evidence>
<keyword evidence="1" id="KW-0472">Membrane</keyword>
<keyword evidence="3" id="KW-1185">Reference proteome</keyword>
<dbReference type="EMBL" id="CAHIKZ030001984">
    <property type="protein sequence ID" value="CAE1278656.1"/>
    <property type="molecule type" value="Genomic_DNA"/>
</dbReference>
<reference evidence="2" key="1">
    <citation type="submission" date="2021-01" db="EMBL/GenBank/DDBJ databases">
        <authorList>
            <person name="Li R."/>
            <person name="Bekaert M."/>
        </authorList>
    </citation>
    <scope>NUCLEOTIDE SEQUENCE</scope>
    <source>
        <strain evidence="2">Farmed</strain>
    </source>
</reference>
<comment type="caution">
    <text evidence="2">The sequence shown here is derived from an EMBL/GenBank/DDBJ whole genome shotgun (WGS) entry which is preliminary data.</text>
</comment>
<feature type="transmembrane region" description="Helical" evidence="1">
    <location>
        <begin position="491"/>
        <end position="514"/>
    </location>
</feature>
<gene>
    <name evidence="2" type="ORF">SPHA_41389</name>
</gene>
<dbReference type="AlphaFoldDB" id="A0A812CWA1"/>
<dbReference type="Proteomes" id="UP000597762">
    <property type="component" value="Unassembled WGS sequence"/>
</dbReference>
<sequence length="515" mass="56204">MATKSRIASSLPSEYRGVSPSPLYEATGTEVVIYKIAPPSLSLSLSLSFPGVTDPRFSQQLRDNNGCSRSIDRSICYCCIWKLISFLTPTNLDLHSLTHCVFPHPNPTHHHHFVSRVPVLLSKPSPFHLPLYRPFISFSSLTCHSVYPALPSHSCLSLTAPSIQTLSSPPCLSLAAPFIQHVHLPLVSLSPLRLSEPFNLPLVSHLLLHLFKSSISLLSLPHRSVYPSPSISTLLSLTIPRLQFILSPSCLSLTALFIQLVDLSFFLSLTAPSIQAIPSPPWLSIATPSIQAVTSPSCLSLATPSIQAVTSPSCLSIATPSIQAVTSPSCLSLATPFIQAIPCPPCLSLTAPSIQALPSPTCLSLVTPFIHLFPPPWISHATLFPTPPLSTLAALSIALNKYLTSFSCYSSQDKCLSSYLRSQRIPSPPTSTLFYITSHLFTLPSSLPPANLFLSPFIFPPYISFIEVYSPKHALIIFSFPSPPRRLAKTYFLRASLSYFALPALSFLYLFFFIP</sequence>
<keyword evidence="1" id="KW-1133">Transmembrane helix</keyword>
<name>A0A812CWA1_ACAPH</name>
<organism evidence="2 3">
    <name type="scientific">Acanthosepion pharaonis</name>
    <name type="common">Pharaoh cuttlefish</name>
    <name type="synonym">Sepia pharaonis</name>
    <dbReference type="NCBI Taxonomy" id="158019"/>
    <lineage>
        <taxon>Eukaryota</taxon>
        <taxon>Metazoa</taxon>
        <taxon>Spiralia</taxon>
        <taxon>Lophotrochozoa</taxon>
        <taxon>Mollusca</taxon>
        <taxon>Cephalopoda</taxon>
        <taxon>Coleoidea</taxon>
        <taxon>Decapodiformes</taxon>
        <taxon>Sepiida</taxon>
        <taxon>Sepiina</taxon>
        <taxon>Sepiidae</taxon>
        <taxon>Acanthosepion</taxon>
    </lineage>
</organism>
<evidence type="ECO:0000313" key="2">
    <source>
        <dbReference type="EMBL" id="CAE1278656.1"/>
    </source>
</evidence>
<proteinExistence type="predicted"/>
<keyword evidence="1" id="KW-0812">Transmembrane</keyword>
<evidence type="ECO:0000256" key="1">
    <source>
        <dbReference type="SAM" id="Phobius"/>
    </source>
</evidence>
<protein>
    <submittedName>
        <fullName evidence="2">Uncharacterized protein</fullName>
    </submittedName>
</protein>
<accession>A0A812CWA1</accession>